<feature type="region of interest" description="Disordered" evidence="1">
    <location>
        <begin position="116"/>
        <end position="171"/>
    </location>
</feature>
<evidence type="ECO:0000313" key="3">
    <source>
        <dbReference type="Proteomes" id="UP000289738"/>
    </source>
</evidence>
<feature type="compositionally biased region" description="Acidic residues" evidence="1">
    <location>
        <begin position="383"/>
        <end position="392"/>
    </location>
</feature>
<dbReference type="Gramene" id="arahy.Tifrunner.gnm2.ann2.Ah08g266100.1">
    <property type="protein sequence ID" value="arahy.Tifrunner.gnm2.ann2.Ah08g266100.1-CDS-1"/>
    <property type="gene ID" value="arahy.Tifrunner.gnm2.ann2.Ah08g266100"/>
</dbReference>
<feature type="compositionally biased region" description="Acidic residues" evidence="1">
    <location>
        <begin position="472"/>
        <end position="490"/>
    </location>
</feature>
<keyword evidence="3" id="KW-1185">Reference proteome</keyword>
<feature type="region of interest" description="Disordered" evidence="1">
    <location>
        <begin position="29"/>
        <end position="85"/>
    </location>
</feature>
<dbReference type="OrthoDB" id="1934890at2759"/>
<feature type="region of interest" description="Disordered" evidence="1">
    <location>
        <begin position="345"/>
        <end position="624"/>
    </location>
</feature>
<dbReference type="Proteomes" id="UP000289738">
    <property type="component" value="Chromosome A08"/>
</dbReference>
<feature type="compositionally biased region" description="Basic and acidic residues" evidence="1">
    <location>
        <begin position="602"/>
        <end position="624"/>
    </location>
</feature>
<feature type="compositionally biased region" description="Basic and acidic residues" evidence="1">
    <location>
        <begin position="506"/>
        <end position="526"/>
    </location>
</feature>
<protein>
    <submittedName>
        <fullName evidence="2">Uncharacterized protein</fullName>
    </submittedName>
</protein>
<evidence type="ECO:0000313" key="2">
    <source>
        <dbReference type="EMBL" id="RYR43922.1"/>
    </source>
</evidence>
<feature type="compositionally biased region" description="Acidic residues" evidence="1">
    <location>
        <begin position="355"/>
        <end position="375"/>
    </location>
</feature>
<feature type="compositionally biased region" description="Basic and acidic residues" evidence="1">
    <location>
        <begin position="345"/>
        <end position="354"/>
    </location>
</feature>
<feature type="compositionally biased region" description="Polar residues" evidence="1">
    <location>
        <begin position="152"/>
        <end position="171"/>
    </location>
</feature>
<feature type="compositionally biased region" description="Basic and acidic residues" evidence="1">
    <location>
        <begin position="393"/>
        <end position="421"/>
    </location>
</feature>
<feature type="compositionally biased region" description="Acidic residues" evidence="1">
    <location>
        <begin position="430"/>
        <end position="443"/>
    </location>
</feature>
<evidence type="ECO:0000256" key="1">
    <source>
        <dbReference type="SAM" id="MobiDB-lite"/>
    </source>
</evidence>
<feature type="compositionally biased region" description="Pro residues" evidence="1">
    <location>
        <begin position="578"/>
        <end position="587"/>
    </location>
</feature>
<feature type="compositionally biased region" description="Basic and acidic residues" evidence="1">
    <location>
        <begin position="450"/>
        <end position="471"/>
    </location>
</feature>
<reference evidence="2 3" key="1">
    <citation type="submission" date="2019-01" db="EMBL/GenBank/DDBJ databases">
        <title>Sequencing of cultivated peanut Arachis hypogaea provides insights into genome evolution and oil improvement.</title>
        <authorList>
            <person name="Chen X."/>
        </authorList>
    </citation>
    <scope>NUCLEOTIDE SEQUENCE [LARGE SCALE GENOMIC DNA]</scope>
    <source>
        <strain evidence="3">cv. Fuhuasheng</strain>
        <tissue evidence="2">Leaves</tissue>
    </source>
</reference>
<name>A0A445BZ64_ARAHY</name>
<organism evidence="2 3">
    <name type="scientific">Arachis hypogaea</name>
    <name type="common">Peanut</name>
    <dbReference type="NCBI Taxonomy" id="3818"/>
    <lineage>
        <taxon>Eukaryota</taxon>
        <taxon>Viridiplantae</taxon>
        <taxon>Streptophyta</taxon>
        <taxon>Embryophyta</taxon>
        <taxon>Tracheophyta</taxon>
        <taxon>Spermatophyta</taxon>
        <taxon>Magnoliopsida</taxon>
        <taxon>eudicotyledons</taxon>
        <taxon>Gunneridae</taxon>
        <taxon>Pentapetalae</taxon>
        <taxon>rosids</taxon>
        <taxon>fabids</taxon>
        <taxon>Fabales</taxon>
        <taxon>Fabaceae</taxon>
        <taxon>Papilionoideae</taxon>
        <taxon>50 kb inversion clade</taxon>
        <taxon>dalbergioids sensu lato</taxon>
        <taxon>Dalbergieae</taxon>
        <taxon>Pterocarpus clade</taxon>
        <taxon>Arachis</taxon>
    </lineage>
</organism>
<sequence>METERPHRSNSNSSSSTSELFVCFTSRLSSSSMKLSSKSLLSPSRTSRDPPPQISLSSSLSRRLRSNGSIKGGGQASPMFPATAAVGGKRRGCGFENPEPSSPKVTCIGQVRVKTKKQGKKMRVTRSKSKRRTTTTSEASFRRTSTEGGGQITNSSDLTRQNSSSSATYLKQQHRNNQKWVHLPLTICEALREFNCFFPCRSSCIRDKGDKGNHHHDHHHHHHGGREGSSCGAAFARWLHLALQEGKEREIEVMMGEEENEVEYYDHDDDGGGGDFGGRSHRRHVFEDIDIDVVEGKKEEKEEEEEEEKGRVSICIPPKNALLLMRCRSDPVKMAALANRFWDSPVHKDQHQHQDDEEEEEEAEEEENNVDDDVDKQEREHEQEDEMEEGEEVLMKTEEERISISERDTEAGFVNIEEHTRASSLMEQPKEEEEEEEEEEEVAVQESCEIESRTNAEFSEEARESNNQHTEEEGEETETEQIEVENEEEENHNQDGNFSCVSTLEPHPDPDKPEETSLQEEKKQENDESSELYSIAETLTAPQQNDEAEPKTTTMPEPLTDEEASTEEEQQQNVAAETPPPQMPEVTPPANEASEPNNGLGSEERKIGSNGEEKEAELEREKEETLPECLLLMMCEPKLSMEVSKETWVCSTDFIRWRPERPAGKNSGAGRKVHAAVEGRNSVDKKATAAAPLPPVQPGRSSCSFPAAPGLSMAAMIEQKLAAGPKSNAGYEPFVLTRCKSEPMRTTAKLAADACFWKKPHAPPPTLGVGAPAGIGF</sequence>
<proteinExistence type="predicted"/>
<dbReference type="PANTHER" id="PTHR33448">
    <property type="entry name" value="CHLOROPLAST PROTEIN HCF243-RELATED"/>
    <property type="match status" value="1"/>
</dbReference>
<feature type="compositionally biased region" description="Low complexity" evidence="1">
    <location>
        <begin position="29"/>
        <end position="45"/>
    </location>
</feature>
<dbReference type="EMBL" id="SDMP01000008">
    <property type="protein sequence ID" value="RYR43922.1"/>
    <property type="molecule type" value="Genomic_DNA"/>
</dbReference>
<accession>A0A445BZ64</accession>
<feature type="compositionally biased region" description="Acidic residues" evidence="1">
    <location>
        <begin position="559"/>
        <end position="570"/>
    </location>
</feature>
<dbReference type="STRING" id="3818.A0A445BZ64"/>
<dbReference type="AlphaFoldDB" id="A0A445BZ64"/>
<dbReference type="PANTHER" id="PTHR33448:SF4">
    <property type="entry name" value="CHLOROPLAST PROTEIN HCF243"/>
    <property type="match status" value="1"/>
</dbReference>
<feature type="compositionally biased region" description="Polar residues" evidence="1">
    <location>
        <begin position="540"/>
        <end position="555"/>
    </location>
</feature>
<gene>
    <name evidence="2" type="ORF">Ahy_A08g040307</name>
</gene>
<comment type="caution">
    <text evidence="2">The sequence shown here is derived from an EMBL/GenBank/DDBJ whole genome shotgun (WGS) entry which is preliminary data.</text>
</comment>
<feature type="compositionally biased region" description="Basic residues" evidence="1">
    <location>
        <begin position="116"/>
        <end position="133"/>
    </location>
</feature>